<organism evidence="3 4">
    <name type="scientific">Parastrongyloides trichosuri</name>
    <name type="common">Possum-specific nematode worm</name>
    <dbReference type="NCBI Taxonomy" id="131310"/>
    <lineage>
        <taxon>Eukaryota</taxon>
        <taxon>Metazoa</taxon>
        <taxon>Ecdysozoa</taxon>
        <taxon>Nematoda</taxon>
        <taxon>Chromadorea</taxon>
        <taxon>Rhabditida</taxon>
        <taxon>Tylenchina</taxon>
        <taxon>Panagrolaimomorpha</taxon>
        <taxon>Strongyloidoidea</taxon>
        <taxon>Strongyloididae</taxon>
        <taxon>Parastrongyloides</taxon>
    </lineage>
</organism>
<dbReference type="Proteomes" id="UP000038045">
    <property type="component" value="Unplaced"/>
</dbReference>
<dbReference type="SUPFAM" id="SSF56112">
    <property type="entry name" value="Protein kinase-like (PK-like)"/>
    <property type="match status" value="1"/>
</dbReference>
<feature type="region of interest" description="Disordered" evidence="1">
    <location>
        <begin position="355"/>
        <end position="374"/>
    </location>
</feature>
<dbReference type="GO" id="GO:0005524">
    <property type="term" value="F:ATP binding"/>
    <property type="evidence" value="ECO:0007669"/>
    <property type="project" value="InterPro"/>
</dbReference>
<name>A0A0N4ZMZ8_PARTI</name>
<sequence>MHVLPFSVTSENSSNPIIVTKFLKQGKFSAVYECERSKDVTPDCVIKFSFNESYDVEMDVLTTLQNLNVNMEKFHKLLYEGFYDKMDQHYFIYESVDMDLSDYINMQPNYKIDPREGLTIILELMKGISYLHECGFVYRNVRPSSFCLDYDRDNPEIINRVYIWELESCHRCSYVSYRYYVDLNQMKSIYDKRKRKNMNCAKYCAIREHAPDCEPKYSNDIESLYYMGVKMFEGTLPWSSIKNVEDNLIIEKKNLLRNPTIEFYRKTPILFTSIIGIIDKGFDTELDYNSIIKRMEKNIVQFETQDILSFDHEEEQFYQGVLKYRNEIIIPECEPKVRLPVKKVKSPLKKMSKFSMEVSTSSNKNEQDTTQKKRSIKSIFKGLFRKHKLLNRTKK</sequence>
<dbReference type="PROSITE" id="PS50011">
    <property type="entry name" value="PROTEIN_KINASE_DOM"/>
    <property type="match status" value="1"/>
</dbReference>
<dbReference type="InterPro" id="IPR050235">
    <property type="entry name" value="CK1_Ser-Thr_kinase"/>
</dbReference>
<dbReference type="WBParaSite" id="PTRK_0000991400.1">
    <property type="protein sequence ID" value="PTRK_0000991400.1"/>
    <property type="gene ID" value="PTRK_0000991400"/>
</dbReference>
<dbReference type="Pfam" id="PF00069">
    <property type="entry name" value="Pkinase"/>
    <property type="match status" value="1"/>
</dbReference>
<accession>A0A0N4ZMZ8</accession>
<proteinExistence type="predicted"/>
<dbReference type="SMART" id="SM00220">
    <property type="entry name" value="S_TKc"/>
    <property type="match status" value="1"/>
</dbReference>
<dbReference type="GO" id="GO:0004672">
    <property type="term" value="F:protein kinase activity"/>
    <property type="evidence" value="ECO:0007669"/>
    <property type="project" value="InterPro"/>
</dbReference>
<evidence type="ECO:0000259" key="2">
    <source>
        <dbReference type="PROSITE" id="PS50011"/>
    </source>
</evidence>
<dbReference type="InterPro" id="IPR000719">
    <property type="entry name" value="Prot_kinase_dom"/>
</dbReference>
<feature type="domain" description="Protein kinase" evidence="2">
    <location>
        <begin position="17"/>
        <end position="354"/>
    </location>
</feature>
<evidence type="ECO:0000313" key="4">
    <source>
        <dbReference type="WBParaSite" id="PTRK_0000991400.1"/>
    </source>
</evidence>
<dbReference type="AlphaFoldDB" id="A0A0N4ZMZ8"/>
<keyword evidence="3" id="KW-1185">Reference proteome</keyword>
<protein>
    <submittedName>
        <fullName evidence="4">Protein kinase domain-containing protein</fullName>
    </submittedName>
</protein>
<dbReference type="STRING" id="131310.A0A0N4ZMZ8"/>
<dbReference type="Gene3D" id="1.10.510.10">
    <property type="entry name" value="Transferase(Phosphotransferase) domain 1"/>
    <property type="match status" value="1"/>
</dbReference>
<evidence type="ECO:0000313" key="3">
    <source>
        <dbReference type="Proteomes" id="UP000038045"/>
    </source>
</evidence>
<dbReference type="PANTHER" id="PTHR11909">
    <property type="entry name" value="CASEIN KINASE-RELATED"/>
    <property type="match status" value="1"/>
</dbReference>
<evidence type="ECO:0000256" key="1">
    <source>
        <dbReference type="SAM" id="MobiDB-lite"/>
    </source>
</evidence>
<reference evidence="4" key="1">
    <citation type="submission" date="2017-02" db="UniProtKB">
        <authorList>
            <consortium name="WormBaseParasite"/>
        </authorList>
    </citation>
    <scope>IDENTIFICATION</scope>
</reference>
<dbReference type="InterPro" id="IPR011009">
    <property type="entry name" value="Kinase-like_dom_sf"/>
</dbReference>